<dbReference type="STRING" id="1447875.A0A2B7XTZ4"/>
<keyword evidence="3" id="KW-1185">Reference proteome</keyword>
<sequence>MQLKATPRILLTLLTTPYLIPTTAAARNTLDAFDPIATGCCPDSPEFPKATAHPNATGTFPIPGLYLEDSALTASIKNDTNNPAPPAPKNWTWSTNVMEVPLEKGDNMFATNQIFTLDIPTDVDIYNPDHERNVCVLLLEMANVNRNDQGDCSHLFSRKQIGGMREELVRRVEAMTGRKGEASPCAGMGDDTLWQDIISPYHRESTTLHARNSSIAAQYHTSTSTSSPHPANDTSTYDAALVRTQPILLLGYSVDPKVLAGPAVVKRDLVETRLTCVRVMKVDEGSRGETSGAGSLVGSAGGWKGLGMIAVGVWLASGLGLLGTEEVVL</sequence>
<dbReference type="EMBL" id="PDNB01000058">
    <property type="protein sequence ID" value="PGH12429.1"/>
    <property type="molecule type" value="Genomic_DNA"/>
</dbReference>
<protein>
    <submittedName>
        <fullName evidence="2">Uncharacterized protein</fullName>
    </submittedName>
</protein>
<gene>
    <name evidence="2" type="ORF">AJ79_04265</name>
</gene>
<dbReference type="Proteomes" id="UP000223968">
    <property type="component" value="Unassembled WGS sequence"/>
</dbReference>
<dbReference type="AlphaFoldDB" id="A0A2B7XTZ4"/>
<dbReference type="OrthoDB" id="4177125at2759"/>
<accession>A0A2B7XTZ4</accession>
<organism evidence="2 3">
    <name type="scientific">Helicocarpus griseus UAMH5409</name>
    <dbReference type="NCBI Taxonomy" id="1447875"/>
    <lineage>
        <taxon>Eukaryota</taxon>
        <taxon>Fungi</taxon>
        <taxon>Dikarya</taxon>
        <taxon>Ascomycota</taxon>
        <taxon>Pezizomycotina</taxon>
        <taxon>Eurotiomycetes</taxon>
        <taxon>Eurotiomycetidae</taxon>
        <taxon>Onygenales</taxon>
        <taxon>Ajellomycetaceae</taxon>
        <taxon>Helicocarpus</taxon>
    </lineage>
</organism>
<name>A0A2B7XTZ4_9EURO</name>
<feature type="signal peptide" evidence="1">
    <location>
        <begin position="1"/>
        <end position="25"/>
    </location>
</feature>
<evidence type="ECO:0000313" key="3">
    <source>
        <dbReference type="Proteomes" id="UP000223968"/>
    </source>
</evidence>
<comment type="caution">
    <text evidence="2">The sequence shown here is derived from an EMBL/GenBank/DDBJ whole genome shotgun (WGS) entry which is preliminary data.</text>
</comment>
<evidence type="ECO:0000256" key="1">
    <source>
        <dbReference type="SAM" id="SignalP"/>
    </source>
</evidence>
<keyword evidence="1" id="KW-0732">Signal</keyword>
<feature type="chain" id="PRO_5013129458" evidence="1">
    <location>
        <begin position="26"/>
        <end position="329"/>
    </location>
</feature>
<reference evidence="2 3" key="1">
    <citation type="submission" date="2017-10" db="EMBL/GenBank/DDBJ databases">
        <title>Comparative genomics in systemic dimorphic fungi from Ajellomycetaceae.</title>
        <authorList>
            <person name="Munoz J.F."/>
            <person name="Mcewen J.G."/>
            <person name="Clay O.K."/>
            <person name="Cuomo C.A."/>
        </authorList>
    </citation>
    <scope>NUCLEOTIDE SEQUENCE [LARGE SCALE GENOMIC DNA]</scope>
    <source>
        <strain evidence="2 3">UAMH5409</strain>
    </source>
</reference>
<proteinExistence type="predicted"/>
<evidence type="ECO:0000313" key="2">
    <source>
        <dbReference type="EMBL" id="PGH12429.1"/>
    </source>
</evidence>